<dbReference type="InterPro" id="IPR025330">
    <property type="entry name" value="DUF4236"/>
</dbReference>
<evidence type="ECO:0000313" key="2">
    <source>
        <dbReference type="EMBL" id="PHM50036.1"/>
    </source>
</evidence>
<dbReference type="EMBL" id="NITZ01000003">
    <property type="protein sequence ID" value="PHM50036.1"/>
    <property type="molecule type" value="Genomic_DNA"/>
</dbReference>
<comment type="caution">
    <text evidence="2">The sequence shown here is derived from an EMBL/GenBank/DDBJ whole genome shotgun (WGS) entry which is preliminary data.</text>
</comment>
<feature type="domain" description="DUF4236" evidence="1">
    <location>
        <begin position="3"/>
        <end position="36"/>
    </location>
</feature>
<dbReference type="Pfam" id="PF14020">
    <property type="entry name" value="DUF4236"/>
    <property type="match status" value="1"/>
</dbReference>
<gene>
    <name evidence="2" type="ORF">Xmir_00924</name>
</gene>
<keyword evidence="3" id="KW-1185">Reference proteome</keyword>
<organism evidence="2 3">
    <name type="scientific">Xenorhabdus miraniensis</name>
    <dbReference type="NCBI Taxonomy" id="351674"/>
    <lineage>
        <taxon>Bacteria</taxon>
        <taxon>Pseudomonadati</taxon>
        <taxon>Pseudomonadota</taxon>
        <taxon>Gammaproteobacteria</taxon>
        <taxon>Enterobacterales</taxon>
        <taxon>Morganellaceae</taxon>
        <taxon>Xenorhabdus</taxon>
    </lineage>
</organism>
<dbReference type="Proteomes" id="UP000221980">
    <property type="component" value="Unassembled WGS sequence"/>
</dbReference>
<protein>
    <recommendedName>
        <fullName evidence="1">DUF4236 domain-containing protein</fullName>
    </recommendedName>
</protein>
<dbReference type="OrthoDB" id="983149at2"/>
<name>A0A2D0JUP0_9GAMM</name>
<sequence>MGFKFRKRIKIAPGIYINTSKSGVSTSIGGIPLRQTGQLSKQFSSALVMPQIQLAI</sequence>
<proteinExistence type="predicted"/>
<accession>A0A2D0JUP0</accession>
<reference evidence="2 3" key="1">
    <citation type="journal article" date="2017" name="Nat. Microbiol.">
        <title>Natural product diversity associated with the nematode symbionts Photorhabdus and Xenorhabdus.</title>
        <authorList>
            <person name="Tobias N.J."/>
            <person name="Wolff H."/>
            <person name="Djahanschiri B."/>
            <person name="Grundmann F."/>
            <person name="Kronenwerth M."/>
            <person name="Shi Y.M."/>
            <person name="Simonyi S."/>
            <person name="Grun P."/>
            <person name="Shapiro-Ilan D."/>
            <person name="Pidot S.J."/>
            <person name="Stinear T.P."/>
            <person name="Ebersberger I."/>
            <person name="Bode H.B."/>
        </authorList>
    </citation>
    <scope>NUCLEOTIDE SEQUENCE [LARGE SCALE GENOMIC DNA]</scope>
    <source>
        <strain evidence="2 3">DSM 17902</strain>
    </source>
</reference>
<dbReference type="RefSeq" id="WP_099113251.1">
    <property type="nucleotide sequence ID" value="NZ_CAWNQI010000062.1"/>
</dbReference>
<dbReference type="AlphaFoldDB" id="A0A2D0JUP0"/>
<evidence type="ECO:0000313" key="3">
    <source>
        <dbReference type="Proteomes" id="UP000221980"/>
    </source>
</evidence>
<evidence type="ECO:0000259" key="1">
    <source>
        <dbReference type="Pfam" id="PF14020"/>
    </source>
</evidence>